<gene>
    <name evidence="2" type="ORF">Psal009_03609</name>
</gene>
<proteinExistence type="predicted"/>
<geneLocation type="plasmid" evidence="2 3">
    <name>unnamed1</name>
</geneLocation>
<reference evidence="2 3" key="1">
    <citation type="submission" date="2019-04" db="EMBL/GenBank/DDBJ databases">
        <title>Complete genome sequencing of Piscirickettsia salmonis strain Psal-009.</title>
        <authorList>
            <person name="Schober I."/>
            <person name="Bunk B."/>
            <person name="Sproer C."/>
            <person name="Carril G.P."/>
            <person name="Riedel T."/>
            <person name="Flores-Herrera P.A."/>
            <person name="Nourdin-Galindo G."/>
            <person name="Marshall S.H."/>
            <person name="Overmann J."/>
        </authorList>
    </citation>
    <scope>NUCLEOTIDE SEQUENCE [LARGE SCALE GENOMIC DNA]</scope>
    <source>
        <strain evidence="2 3">Psal-009</strain>
        <plasmid evidence="2 3">unnamed1</plasmid>
    </source>
</reference>
<keyword evidence="1" id="KW-0472">Membrane</keyword>
<keyword evidence="2" id="KW-0614">Plasmid</keyword>
<name>A0A9Q6LP80_PISSA</name>
<dbReference type="AlphaFoldDB" id="A0A9Q6LP80"/>
<evidence type="ECO:0000313" key="2">
    <source>
        <dbReference type="EMBL" id="QGO07650.1"/>
    </source>
</evidence>
<accession>A0A9Q6LP80</accession>
<organism evidence="2 3">
    <name type="scientific">Piscirickettsia salmonis</name>
    <dbReference type="NCBI Taxonomy" id="1238"/>
    <lineage>
        <taxon>Bacteria</taxon>
        <taxon>Pseudomonadati</taxon>
        <taxon>Pseudomonadota</taxon>
        <taxon>Gammaproteobacteria</taxon>
        <taxon>Thiotrichales</taxon>
        <taxon>Piscirickettsiaceae</taxon>
        <taxon>Piscirickettsia</taxon>
    </lineage>
</organism>
<feature type="transmembrane region" description="Helical" evidence="1">
    <location>
        <begin position="12"/>
        <end position="31"/>
    </location>
</feature>
<dbReference type="EMBL" id="CP038909">
    <property type="protein sequence ID" value="QGO07650.1"/>
    <property type="molecule type" value="Genomic_DNA"/>
</dbReference>
<dbReference type="Proteomes" id="UP000422232">
    <property type="component" value="Plasmid unnamed1"/>
</dbReference>
<evidence type="ECO:0000313" key="3">
    <source>
        <dbReference type="Proteomes" id="UP000422232"/>
    </source>
</evidence>
<protein>
    <submittedName>
        <fullName evidence="2">Uncharacterized protein</fullName>
    </submittedName>
</protein>
<keyword evidence="3" id="KW-1185">Reference proteome</keyword>
<evidence type="ECO:0000256" key="1">
    <source>
        <dbReference type="SAM" id="Phobius"/>
    </source>
</evidence>
<sequence length="40" mass="4352">MVTYRLGSVEAAQLAGSFYMIITLSSSILILQHSLSHPCL</sequence>
<keyword evidence="1" id="KW-1133">Transmembrane helix</keyword>
<keyword evidence="1" id="KW-0812">Transmembrane</keyword>